<evidence type="ECO:0000313" key="2">
    <source>
        <dbReference type="Proteomes" id="UP000004995"/>
    </source>
</evidence>
<evidence type="ECO:0000313" key="1">
    <source>
        <dbReference type="EnsemblPlants" id="KQL09495"/>
    </source>
</evidence>
<name>K3Y3U0_SETIT</name>
<dbReference type="AlphaFoldDB" id="K3Y3U0"/>
<dbReference type="HOGENOM" id="CLU_3411202_0_0_1"/>
<organism evidence="1 2">
    <name type="scientific">Setaria italica</name>
    <name type="common">Foxtail millet</name>
    <name type="synonym">Panicum italicum</name>
    <dbReference type="NCBI Taxonomy" id="4555"/>
    <lineage>
        <taxon>Eukaryota</taxon>
        <taxon>Viridiplantae</taxon>
        <taxon>Streptophyta</taxon>
        <taxon>Embryophyta</taxon>
        <taxon>Tracheophyta</taxon>
        <taxon>Spermatophyta</taxon>
        <taxon>Magnoliopsida</taxon>
        <taxon>Liliopsida</taxon>
        <taxon>Poales</taxon>
        <taxon>Poaceae</taxon>
        <taxon>PACMAD clade</taxon>
        <taxon>Panicoideae</taxon>
        <taxon>Panicodae</taxon>
        <taxon>Paniceae</taxon>
        <taxon>Cenchrinae</taxon>
        <taxon>Setaria</taxon>
    </lineage>
</organism>
<reference evidence="1" key="2">
    <citation type="submission" date="2018-08" db="UniProtKB">
        <authorList>
            <consortium name="EnsemblPlants"/>
        </authorList>
    </citation>
    <scope>IDENTIFICATION</scope>
    <source>
        <strain evidence="1">Yugu1</strain>
    </source>
</reference>
<reference evidence="2" key="1">
    <citation type="journal article" date="2012" name="Nat. Biotechnol.">
        <title>Reference genome sequence of the model plant Setaria.</title>
        <authorList>
            <person name="Bennetzen J.L."/>
            <person name="Schmutz J."/>
            <person name="Wang H."/>
            <person name="Percifield R."/>
            <person name="Hawkins J."/>
            <person name="Pontaroli A.C."/>
            <person name="Estep M."/>
            <person name="Feng L."/>
            <person name="Vaughn J.N."/>
            <person name="Grimwood J."/>
            <person name="Jenkins J."/>
            <person name="Barry K."/>
            <person name="Lindquist E."/>
            <person name="Hellsten U."/>
            <person name="Deshpande S."/>
            <person name="Wang X."/>
            <person name="Wu X."/>
            <person name="Mitros T."/>
            <person name="Triplett J."/>
            <person name="Yang X."/>
            <person name="Ye C.Y."/>
            <person name="Mauro-Herrera M."/>
            <person name="Wang L."/>
            <person name="Li P."/>
            <person name="Sharma M."/>
            <person name="Sharma R."/>
            <person name="Ronald P.C."/>
            <person name="Panaud O."/>
            <person name="Kellogg E.A."/>
            <person name="Brutnell T.P."/>
            <person name="Doust A.N."/>
            <person name="Tuskan G.A."/>
            <person name="Rokhsar D."/>
            <person name="Devos K.M."/>
        </authorList>
    </citation>
    <scope>NUCLEOTIDE SEQUENCE [LARGE SCALE GENOMIC DNA]</scope>
    <source>
        <strain evidence="2">cv. Yugu1</strain>
    </source>
</reference>
<keyword evidence="2" id="KW-1185">Reference proteome</keyword>
<sequence length="29" mass="3520">MPEYFTDLKYSIHAKFTTFERFTEQNSTS</sequence>
<dbReference type="InParanoid" id="K3Y3U0"/>
<dbReference type="Gramene" id="KQL09495">
    <property type="protein sequence ID" value="KQL09495"/>
    <property type="gene ID" value="SETIT_008878mg"/>
</dbReference>
<dbReference type="EMBL" id="AGNK02002221">
    <property type="status" value="NOT_ANNOTATED_CDS"/>
    <property type="molecule type" value="Genomic_DNA"/>
</dbReference>
<dbReference type="EnsemblPlants" id="KQL09495">
    <property type="protein sequence ID" value="KQL09495"/>
    <property type="gene ID" value="SETIT_008878mg"/>
</dbReference>
<proteinExistence type="predicted"/>
<dbReference type="Proteomes" id="UP000004995">
    <property type="component" value="Unassembled WGS sequence"/>
</dbReference>
<protein>
    <submittedName>
        <fullName evidence="1">Uncharacterized protein</fullName>
    </submittedName>
</protein>
<accession>K3Y3U0</accession>